<dbReference type="PANTHER" id="PTHR43477:SF1">
    <property type="entry name" value="DIHYDROANTICAPSIN 7-DEHYDROGENASE"/>
    <property type="match status" value="1"/>
</dbReference>
<protein>
    <submittedName>
        <fullName evidence="3">SDR family oxidoreductase</fullName>
    </submittedName>
</protein>
<dbReference type="EMBL" id="SWBP01000001">
    <property type="protein sequence ID" value="TKC01063.1"/>
    <property type="molecule type" value="Genomic_DNA"/>
</dbReference>
<dbReference type="InterPro" id="IPR002347">
    <property type="entry name" value="SDR_fam"/>
</dbReference>
<organism evidence="3 4">
    <name type="scientific">Pedobacter cryophilus</name>
    <dbReference type="NCBI Taxonomy" id="2571271"/>
    <lineage>
        <taxon>Bacteria</taxon>
        <taxon>Pseudomonadati</taxon>
        <taxon>Bacteroidota</taxon>
        <taxon>Sphingobacteriia</taxon>
        <taxon>Sphingobacteriales</taxon>
        <taxon>Sphingobacteriaceae</taxon>
        <taxon>Pedobacter</taxon>
    </lineage>
</organism>
<comment type="similarity">
    <text evidence="1">Belongs to the short-chain dehydrogenases/reductases (SDR) family.</text>
</comment>
<dbReference type="RefSeq" id="WP_136825267.1">
    <property type="nucleotide sequence ID" value="NZ_SWBP01000001.1"/>
</dbReference>
<evidence type="ECO:0000313" key="4">
    <source>
        <dbReference type="Proteomes" id="UP000308181"/>
    </source>
</evidence>
<dbReference type="Gene3D" id="3.40.50.720">
    <property type="entry name" value="NAD(P)-binding Rossmann-like Domain"/>
    <property type="match status" value="1"/>
</dbReference>
<dbReference type="PANTHER" id="PTHR43477">
    <property type="entry name" value="DIHYDROANTICAPSIN 7-DEHYDROGENASE"/>
    <property type="match status" value="1"/>
</dbReference>
<proteinExistence type="inferred from homology"/>
<dbReference type="SUPFAM" id="SSF51735">
    <property type="entry name" value="NAD(P)-binding Rossmann-fold domains"/>
    <property type="match status" value="1"/>
</dbReference>
<gene>
    <name evidence="3" type="ORF">FA046_05135</name>
</gene>
<dbReference type="Pfam" id="PF13561">
    <property type="entry name" value="adh_short_C2"/>
    <property type="match status" value="1"/>
</dbReference>
<dbReference type="GO" id="GO:0016491">
    <property type="term" value="F:oxidoreductase activity"/>
    <property type="evidence" value="ECO:0007669"/>
    <property type="project" value="UniProtKB-KW"/>
</dbReference>
<evidence type="ECO:0000313" key="3">
    <source>
        <dbReference type="EMBL" id="TKC01063.1"/>
    </source>
</evidence>
<dbReference type="OrthoDB" id="9803333at2"/>
<dbReference type="InterPro" id="IPR036291">
    <property type="entry name" value="NAD(P)-bd_dom_sf"/>
</dbReference>
<keyword evidence="4" id="KW-1185">Reference proteome</keyword>
<dbReference type="AlphaFoldDB" id="A0A4U1C6G8"/>
<evidence type="ECO:0000256" key="2">
    <source>
        <dbReference type="ARBA" id="ARBA00023002"/>
    </source>
</evidence>
<accession>A0A4U1C6G8</accession>
<dbReference type="CDD" id="cd05233">
    <property type="entry name" value="SDR_c"/>
    <property type="match status" value="1"/>
</dbReference>
<keyword evidence="2" id="KW-0560">Oxidoreductase</keyword>
<reference evidence="3 4" key="1">
    <citation type="submission" date="2019-04" db="EMBL/GenBank/DDBJ databases">
        <title>Pedobacter sp. AR-3-17 sp. nov., isolated from Arctic soil.</title>
        <authorList>
            <person name="Dahal R.H."/>
            <person name="Kim D.-U."/>
        </authorList>
    </citation>
    <scope>NUCLEOTIDE SEQUENCE [LARGE SCALE GENOMIC DNA]</scope>
    <source>
        <strain evidence="3 4">AR-3-17</strain>
    </source>
</reference>
<dbReference type="InterPro" id="IPR051122">
    <property type="entry name" value="SDR_DHRS6-like"/>
</dbReference>
<name>A0A4U1C6G8_9SPHI</name>
<dbReference type="PRINTS" id="PR00081">
    <property type="entry name" value="GDHRDH"/>
</dbReference>
<dbReference type="Proteomes" id="UP000308181">
    <property type="component" value="Unassembled WGS sequence"/>
</dbReference>
<sequence>MNYLVVGGSSGIGLALVKKLVAEGHQVYSASRHEGDLPAGVTYIPIDVLGDVSALKEQLPDVLDGLAYCPGTINLKPFGRLTEEDFLLDYKVNVLGAVKVIQLTISKMKAAGNASVVLFSTVAAKTGMGFHASIAASKGAIEGLTVSLAAEFASTKVRVNAIAPSLTETPLAQNLISTPERKEASNKRHPLGRIGTAEELADAAFFLLSPQSSWITGQILSIDGGMSSVRNF</sequence>
<evidence type="ECO:0000256" key="1">
    <source>
        <dbReference type="ARBA" id="ARBA00006484"/>
    </source>
</evidence>
<comment type="caution">
    <text evidence="3">The sequence shown here is derived from an EMBL/GenBank/DDBJ whole genome shotgun (WGS) entry which is preliminary data.</text>
</comment>